<dbReference type="eggNOG" id="COG0823">
    <property type="taxonomic scope" value="Bacteria"/>
</dbReference>
<sequence length="430" mass="46890">MRMRILLSMIVVIFAFSACKKGSHSTSPDLNTKSTLLANIPEGAEFDDALFSDDGNKVAYAVKSNGKEAMVINDKMGIFYEHVRGPAFSPSGSECAYIARKGGKELVVVDGKEGKSYDTINHLAYSRSGRVIYSATQGDQSLMVSDGKEIEPFKGTISDTFLLSSPKKVAFVAEQKGSALHICSEKLKSCVTDRNYDSISFVNLDELQTHLAYSATLNGQSAVIMLDLDGSAPKPVETEWYDQIFALDLSENGKHLAFLASQRGETFLVVDGVKHKTDNLQSVFELVVSSTGNTIHTGFLGGKVVSFLNGKNTGNTYDSINFPSFSRNGSNFVYGAAIGPKNFIVVNGANGPAFDKVVTPQFIPNGNHVVYRTRKDGERFAVVADLQGHTVRELPHYDGVWDIQVFPDGKTVGYGAKVGRTLWWKVDNLF</sequence>
<reference evidence="2 3" key="1">
    <citation type="submission" date="2009-01" db="EMBL/GenBank/DDBJ databases">
        <title>Complete sequence of Geobacter sp. FRC-32.</title>
        <authorList>
            <consortium name="US DOE Joint Genome Institute"/>
            <person name="Lucas S."/>
            <person name="Copeland A."/>
            <person name="Lapidus A."/>
            <person name="Glavina del Rio T."/>
            <person name="Dalin E."/>
            <person name="Tice H."/>
            <person name="Bruce D."/>
            <person name="Goodwin L."/>
            <person name="Pitluck S."/>
            <person name="Saunders E."/>
            <person name="Brettin T."/>
            <person name="Detter J.C."/>
            <person name="Han C."/>
            <person name="Larimer F."/>
            <person name="Land M."/>
            <person name="Hauser L."/>
            <person name="Kyrpides N."/>
            <person name="Ovchinnikova G."/>
            <person name="Kostka J."/>
            <person name="Richardson P."/>
        </authorList>
    </citation>
    <scope>NUCLEOTIDE SEQUENCE [LARGE SCALE GENOMIC DNA]</scope>
    <source>
        <strain evidence="3">DSM 22248 / JCM 15807 / FRC-32</strain>
    </source>
</reference>
<protein>
    <submittedName>
        <fullName evidence="2">Lipoprotein, putative</fullName>
    </submittedName>
</protein>
<dbReference type="STRING" id="316067.Geob_3346"/>
<evidence type="ECO:0000313" key="2">
    <source>
        <dbReference type="EMBL" id="ACM21689.1"/>
    </source>
</evidence>
<keyword evidence="2" id="KW-0449">Lipoprotein</keyword>
<dbReference type="RefSeq" id="WP_012648417.1">
    <property type="nucleotide sequence ID" value="NC_011979.1"/>
</dbReference>
<dbReference type="Gene3D" id="2.120.10.30">
    <property type="entry name" value="TolB, C-terminal domain"/>
    <property type="match status" value="1"/>
</dbReference>
<dbReference type="HOGENOM" id="CLU_602377_0_0_7"/>
<feature type="signal peptide" evidence="1">
    <location>
        <begin position="1"/>
        <end position="20"/>
    </location>
</feature>
<feature type="chain" id="PRO_5002888702" evidence="1">
    <location>
        <begin position="21"/>
        <end position="430"/>
    </location>
</feature>
<evidence type="ECO:0000313" key="3">
    <source>
        <dbReference type="Proteomes" id="UP000007721"/>
    </source>
</evidence>
<accession>B9M505</accession>
<evidence type="ECO:0000256" key="1">
    <source>
        <dbReference type="SAM" id="SignalP"/>
    </source>
</evidence>
<dbReference type="InterPro" id="IPR015943">
    <property type="entry name" value="WD40/YVTN_repeat-like_dom_sf"/>
</dbReference>
<name>B9M505_GEODF</name>
<organism evidence="2 3">
    <name type="scientific">Geotalea daltonii (strain DSM 22248 / JCM 15807 / FRC-32)</name>
    <name type="common">Geobacter daltonii</name>
    <dbReference type="NCBI Taxonomy" id="316067"/>
    <lineage>
        <taxon>Bacteria</taxon>
        <taxon>Pseudomonadati</taxon>
        <taxon>Thermodesulfobacteriota</taxon>
        <taxon>Desulfuromonadia</taxon>
        <taxon>Geobacterales</taxon>
        <taxon>Geobacteraceae</taxon>
        <taxon>Geotalea</taxon>
    </lineage>
</organism>
<dbReference type="KEGG" id="geo:Geob_3346"/>
<dbReference type="OrthoDB" id="5391607at2"/>
<dbReference type="InterPro" id="IPR011042">
    <property type="entry name" value="6-blade_b-propeller_TolB-like"/>
</dbReference>
<dbReference type="PANTHER" id="PTHR36842">
    <property type="entry name" value="PROTEIN TOLB HOMOLOG"/>
    <property type="match status" value="1"/>
</dbReference>
<dbReference type="AlphaFoldDB" id="B9M505"/>
<keyword evidence="1" id="KW-0732">Signal</keyword>
<dbReference type="Proteomes" id="UP000007721">
    <property type="component" value="Chromosome"/>
</dbReference>
<dbReference type="SUPFAM" id="SSF82171">
    <property type="entry name" value="DPP6 N-terminal domain-like"/>
    <property type="match status" value="1"/>
</dbReference>
<keyword evidence="3" id="KW-1185">Reference proteome</keyword>
<dbReference type="PROSITE" id="PS51257">
    <property type="entry name" value="PROKAR_LIPOPROTEIN"/>
    <property type="match status" value="1"/>
</dbReference>
<gene>
    <name evidence="2" type="ordered locus">Geob_3346</name>
</gene>
<dbReference type="EMBL" id="CP001390">
    <property type="protein sequence ID" value="ACM21689.1"/>
    <property type="molecule type" value="Genomic_DNA"/>
</dbReference>
<proteinExistence type="predicted"/>
<dbReference type="Gene3D" id="2.130.10.10">
    <property type="entry name" value="YVTN repeat-like/Quinoprotein amine dehydrogenase"/>
    <property type="match status" value="1"/>
</dbReference>
<dbReference type="PANTHER" id="PTHR36842:SF1">
    <property type="entry name" value="PROTEIN TOLB"/>
    <property type="match status" value="1"/>
</dbReference>